<keyword evidence="1" id="KW-0430">Lectin</keyword>
<dbReference type="InterPro" id="IPR000772">
    <property type="entry name" value="Ricin_B_lectin"/>
</dbReference>
<keyword evidence="6" id="KW-1185">Reference proteome</keyword>
<dbReference type="Gene3D" id="2.80.10.50">
    <property type="match status" value="3"/>
</dbReference>
<gene>
    <name evidence="5" type="ORF">E1B28_009795</name>
</gene>
<feature type="signal peptide" evidence="3">
    <location>
        <begin position="1"/>
        <end position="20"/>
    </location>
</feature>
<dbReference type="Pfam" id="PF00652">
    <property type="entry name" value="Ricin_B_lectin"/>
    <property type="match status" value="2"/>
</dbReference>
<evidence type="ECO:0000256" key="1">
    <source>
        <dbReference type="ARBA" id="ARBA00022734"/>
    </source>
</evidence>
<evidence type="ECO:0000256" key="2">
    <source>
        <dbReference type="ARBA" id="ARBA00023157"/>
    </source>
</evidence>
<dbReference type="GO" id="GO:0030246">
    <property type="term" value="F:carbohydrate binding"/>
    <property type="evidence" value="ECO:0007669"/>
    <property type="project" value="UniProtKB-KW"/>
</dbReference>
<evidence type="ECO:0000259" key="4">
    <source>
        <dbReference type="SMART" id="SM00458"/>
    </source>
</evidence>
<dbReference type="PROSITE" id="PS50231">
    <property type="entry name" value="RICIN_B_LECTIN"/>
    <property type="match status" value="3"/>
</dbReference>
<accession>A0A9P7RVS8</accession>
<dbReference type="Proteomes" id="UP001049176">
    <property type="component" value="Chromosome 6"/>
</dbReference>
<sequence>MRFTAVFTLRFLALVAAVAGFQVQSNNPAFNATGRQGCITALSNSNGVPVVIHDCNSDDSPSRDWDFSRFTRQNSGPQPLKIFGDKCLDVKDGNNADGTKLQIWTCVNGNTNQLWISVTDFTFQWAGTNKCIDLTDGNINDGNQLQIWTCDSNNLNQKWTANPIVTQPPPQSAGVQLVASGGPGRPPMCMTAAFNSDGSNVAIAACFDPTATFPAGNITWVIPSPGSTGQIKTFDGTKCLDVRNGDTSNGNLLQVWTCVEGNTNQLWRLDGSDVRSISWAGQNKCVDVPGRNYTAGNVLQISDCDLMNNLGQWWDVQNPTSPL</sequence>
<dbReference type="SUPFAM" id="SSF50370">
    <property type="entry name" value="Ricin B-like lectins"/>
    <property type="match status" value="3"/>
</dbReference>
<reference evidence="5" key="1">
    <citation type="journal article" date="2021" name="Genome Biol. Evol.">
        <title>The assembled and annotated genome of the fairy-ring fungus Marasmius oreades.</title>
        <authorList>
            <person name="Hiltunen M."/>
            <person name="Ament-Velasquez S.L."/>
            <person name="Johannesson H."/>
        </authorList>
    </citation>
    <scope>NUCLEOTIDE SEQUENCE</scope>
    <source>
        <strain evidence="5">03SP1</strain>
    </source>
</reference>
<name>A0A9P7RVS8_9AGAR</name>
<comment type="caution">
    <text evidence="5">The sequence shown here is derived from an EMBL/GenBank/DDBJ whole genome shotgun (WGS) entry which is preliminary data.</text>
</comment>
<protein>
    <recommendedName>
        <fullName evidence="4">Ricin B lectin domain-containing protein</fullName>
    </recommendedName>
</protein>
<dbReference type="KEGG" id="more:E1B28_009795"/>
<feature type="domain" description="Ricin B lectin" evidence="4">
    <location>
        <begin position="27"/>
        <end position="162"/>
    </location>
</feature>
<feature type="chain" id="PRO_5040492630" description="Ricin B lectin domain-containing protein" evidence="3">
    <location>
        <begin position="21"/>
        <end position="323"/>
    </location>
</feature>
<dbReference type="GeneID" id="66078871"/>
<dbReference type="SMART" id="SM00458">
    <property type="entry name" value="RICIN"/>
    <property type="match status" value="2"/>
</dbReference>
<dbReference type="PANTHER" id="PTHR11675">
    <property type="entry name" value="N-ACETYLGALACTOSAMINYLTRANSFERASE"/>
    <property type="match status" value="1"/>
</dbReference>
<dbReference type="OrthoDB" id="6770063at2759"/>
<dbReference type="EMBL" id="CM032186">
    <property type="protein sequence ID" value="KAG7090701.1"/>
    <property type="molecule type" value="Genomic_DNA"/>
</dbReference>
<organism evidence="5 6">
    <name type="scientific">Marasmius oreades</name>
    <name type="common">fairy-ring Marasmius</name>
    <dbReference type="NCBI Taxonomy" id="181124"/>
    <lineage>
        <taxon>Eukaryota</taxon>
        <taxon>Fungi</taxon>
        <taxon>Dikarya</taxon>
        <taxon>Basidiomycota</taxon>
        <taxon>Agaricomycotina</taxon>
        <taxon>Agaricomycetes</taxon>
        <taxon>Agaricomycetidae</taxon>
        <taxon>Agaricales</taxon>
        <taxon>Marasmiineae</taxon>
        <taxon>Marasmiaceae</taxon>
        <taxon>Marasmius</taxon>
    </lineage>
</organism>
<feature type="domain" description="Ricin B lectin" evidence="4">
    <location>
        <begin position="173"/>
        <end position="316"/>
    </location>
</feature>
<evidence type="ECO:0000313" key="5">
    <source>
        <dbReference type="EMBL" id="KAG7090701.1"/>
    </source>
</evidence>
<evidence type="ECO:0000313" key="6">
    <source>
        <dbReference type="Proteomes" id="UP001049176"/>
    </source>
</evidence>
<keyword evidence="2" id="KW-1015">Disulfide bond</keyword>
<dbReference type="RefSeq" id="XP_043007171.1">
    <property type="nucleotide sequence ID" value="XM_043154714.1"/>
</dbReference>
<dbReference type="InterPro" id="IPR035992">
    <property type="entry name" value="Ricin_B-like_lectins"/>
</dbReference>
<proteinExistence type="predicted"/>
<dbReference type="CDD" id="cd00161">
    <property type="entry name" value="beta-trefoil_Ricin-like"/>
    <property type="match status" value="1"/>
</dbReference>
<evidence type="ECO:0000256" key="3">
    <source>
        <dbReference type="SAM" id="SignalP"/>
    </source>
</evidence>
<keyword evidence="3" id="KW-0732">Signal</keyword>
<dbReference type="AlphaFoldDB" id="A0A9P7RVS8"/>